<proteinExistence type="predicted"/>
<evidence type="ECO:0000313" key="1">
    <source>
        <dbReference type="EMBL" id="KIA76354.1"/>
    </source>
</evidence>
<dbReference type="Proteomes" id="UP000031307">
    <property type="component" value="Unassembled WGS sequence"/>
</dbReference>
<dbReference type="AlphaFoldDB" id="A0A0C1EI97"/>
<reference evidence="1 2" key="1">
    <citation type="journal article" date="2014" name="Mol. Biol. Evol.">
        <title>Massive expansion of Ubiquitination-related gene families within the Chlamydiae.</title>
        <authorList>
            <person name="Domman D."/>
            <person name="Collingro A."/>
            <person name="Lagkouvardos I."/>
            <person name="Gehre L."/>
            <person name="Weinmaier T."/>
            <person name="Rattei T."/>
            <person name="Subtil A."/>
            <person name="Horn M."/>
        </authorList>
    </citation>
    <scope>NUCLEOTIDE SEQUENCE [LARGE SCALE GENOMIC DNA]</scope>
    <source>
        <strain evidence="1 2">OEW1</strain>
    </source>
</reference>
<dbReference type="EMBL" id="JSAM01000121">
    <property type="protein sequence ID" value="KIA76354.1"/>
    <property type="molecule type" value="Genomic_DNA"/>
</dbReference>
<gene>
    <name evidence="1" type="ORF">DB43_AK00140</name>
</gene>
<evidence type="ECO:0000313" key="2">
    <source>
        <dbReference type="Proteomes" id="UP000031307"/>
    </source>
</evidence>
<name>A0A0C1EI97_9BACT</name>
<accession>A0A0C1EI97</accession>
<comment type="caution">
    <text evidence="1">The sequence shown here is derived from an EMBL/GenBank/DDBJ whole genome shotgun (WGS) entry which is preliminary data.</text>
</comment>
<organism evidence="1 2">
    <name type="scientific">Parachlamydia acanthamoebae</name>
    <dbReference type="NCBI Taxonomy" id="83552"/>
    <lineage>
        <taxon>Bacteria</taxon>
        <taxon>Pseudomonadati</taxon>
        <taxon>Chlamydiota</taxon>
        <taxon>Chlamydiia</taxon>
        <taxon>Parachlamydiales</taxon>
        <taxon>Parachlamydiaceae</taxon>
        <taxon>Parachlamydia</taxon>
    </lineage>
</organism>
<sequence length="80" mass="8980">MAIFLLKNLPALFFISITFAFSSSIRALPCTSLHSRISICTSYSDYTAFFLSIDFKFGKKGHKAYIICNCILAFLKKDPA</sequence>
<protein>
    <submittedName>
        <fullName evidence="1">Uncharacterized protein</fullName>
    </submittedName>
</protein>